<accession>A0A0P9AIM3</accession>
<dbReference type="Proteomes" id="UP000050326">
    <property type="component" value="Unassembled WGS sequence"/>
</dbReference>
<dbReference type="AlphaFoldDB" id="A0A0P9AIM3"/>
<dbReference type="STRING" id="36849.OXPF_12100"/>
<sequence length="330" mass="37199">MKKILLDKRGFILLIIVLVLPPILFGCTKMQGRKDNQERIQIAIQFGLAYAPLEIMKQQKILEKNLPGVEIEWKQLGNTAAIREAMLSGDLDAGFMAIPPFLIGWDKGMEWKICCGLSKSPVSLVTWKENIKSIRDFTKEDRIAMPQPGSVQDILLAMACGKGFDNPRKFEGQIITLSHPDGMNALLTRGDVTAHFTAPPYLSMELEEPGVHEILKGNDVMEGDFTFIVGVTTDKFYDNSPELYEGFIASIKESADFINDNPEEAAHILSQVYDMPEEDILEYLHMEGVEYGLNVEGTKKFAGFMKKNGYISRDITNERDIFQEDVEHEN</sequence>
<keyword evidence="2" id="KW-1185">Reference proteome</keyword>
<evidence type="ECO:0000313" key="2">
    <source>
        <dbReference type="Proteomes" id="UP000050326"/>
    </source>
</evidence>
<organism evidence="1 2">
    <name type="scientific">Oxobacter pfennigii</name>
    <dbReference type="NCBI Taxonomy" id="36849"/>
    <lineage>
        <taxon>Bacteria</taxon>
        <taxon>Bacillati</taxon>
        <taxon>Bacillota</taxon>
        <taxon>Clostridia</taxon>
        <taxon>Eubacteriales</taxon>
        <taxon>Clostridiaceae</taxon>
        <taxon>Oxobacter</taxon>
    </lineage>
</organism>
<gene>
    <name evidence="1" type="ORF">OXPF_12100</name>
</gene>
<reference evidence="1 2" key="1">
    <citation type="submission" date="2015-09" db="EMBL/GenBank/DDBJ databases">
        <title>Genome sequence of Oxobacter pfennigii DSM 3222.</title>
        <authorList>
            <person name="Poehlein A."/>
            <person name="Bengelsdorf F.R."/>
            <person name="Schiel-Bengelsdorf B."/>
            <person name="Duerre P."/>
            <person name="Daniel R."/>
        </authorList>
    </citation>
    <scope>NUCLEOTIDE SEQUENCE [LARGE SCALE GENOMIC DNA]</scope>
    <source>
        <strain evidence="1 2">DSM 3222</strain>
    </source>
</reference>
<proteinExistence type="predicted"/>
<dbReference type="RefSeq" id="WP_054874300.1">
    <property type="nucleotide sequence ID" value="NZ_LKET01000026.1"/>
</dbReference>
<name>A0A0P9AIM3_9CLOT</name>
<protein>
    <submittedName>
        <fullName evidence="1">Alkanesulfonate transporter substrate-binding subunit</fullName>
    </submittedName>
</protein>
<comment type="caution">
    <text evidence="1">The sequence shown here is derived from an EMBL/GenBank/DDBJ whole genome shotgun (WGS) entry which is preliminary data.</text>
</comment>
<dbReference type="PROSITE" id="PS51257">
    <property type="entry name" value="PROKAR_LIPOPROTEIN"/>
    <property type="match status" value="1"/>
</dbReference>
<dbReference type="PANTHER" id="PTHR30024:SF2">
    <property type="entry name" value="ABC TRANSPORTER SUBSTRATE-BINDING PROTEIN"/>
    <property type="match status" value="1"/>
</dbReference>
<dbReference type="PANTHER" id="PTHR30024">
    <property type="entry name" value="ALIPHATIC SULFONATES-BINDING PROTEIN-RELATED"/>
    <property type="match status" value="1"/>
</dbReference>
<dbReference type="PATRIC" id="fig|36849.3.peg.1290"/>
<dbReference type="Pfam" id="PF13379">
    <property type="entry name" value="NMT1_2"/>
    <property type="match status" value="1"/>
</dbReference>
<dbReference type="Gene3D" id="3.40.190.10">
    <property type="entry name" value="Periplasmic binding protein-like II"/>
    <property type="match status" value="2"/>
</dbReference>
<dbReference type="SUPFAM" id="SSF53850">
    <property type="entry name" value="Periplasmic binding protein-like II"/>
    <property type="match status" value="1"/>
</dbReference>
<evidence type="ECO:0000313" key="1">
    <source>
        <dbReference type="EMBL" id="KPU45317.1"/>
    </source>
</evidence>
<dbReference type="EMBL" id="LKET01000026">
    <property type="protein sequence ID" value="KPU45317.1"/>
    <property type="molecule type" value="Genomic_DNA"/>
</dbReference>